<comment type="caution">
    <text evidence="1">The sequence shown here is derived from an EMBL/GenBank/DDBJ whole genome shotgun (WGS) entry which is preliminary data.</text>
</comment>
<accession>A0A4R3ZSA1</accession>
<dbReference type="AlphaFoldDB" id="A0A4R3ZSA1"/>
<dbReference type="EMBL" id="SMCX01000015">
    <property type="protein sequence ID" value="TCW23108.1"/>
    <property type="molecule type" value="Genomic_DNA"/>
</dbReference>
<sequence>MFSMNETLDIGRSRGSAVSTAYEGAFLVRGATLHHVRVDLQRGSELPRARRESIELATH</sequence>
<gene>
    <name evidence="1" type="ORF">EDD19_11535</name>
</gene>
<name>A0A4R3ZSA1_9ACTN</name>
<protein>
    <submittedName>
        <fullName evidence="1">Uncharacterized protein</fullName>
    </submittedName>
</protein>
<organism evidence="1 2">
    <name type="scientific">Dietzia cinnamea</name>
    <dbReference type="NCBI Taxonomy" id="321318"/>
    <lineage>
        <taxon>Bacteria</taxon>
        <taxon>Bacillati</taxon>
        <taxon>Actinomycetota</taxon>
        <taxon>Actinomycetes</taxon>
        <taxon>Mycobacteriales</taxon>
        <taxon>Dietziaceae</taxon>
        <taxon>Dietzia</taxon>
    </lineage>
</organism>
<evidence type="ECO:0000313" key="2">
    <source>
        <dbReference type="Proteomes" id="UP000295805"/>
    </source>
</evidence>
<reference evidence="1 2" key="1">
    <citation type="submission" date="2019-03" db="EMBL/GenBank/DDBJ databases">
        <title>Root nodule microbial communities of legume samples collected from USA, Mexico and Botswana.</title>
        <authorList>
            <person name="Hirsch A."/>
        </authorList>
    </citation>
    <scope>NUCLEOTIDE SEQUENCE [LARGE SCALE GENOMIC DNA]</scope>
    <source>
        <strain evidence="1 2">55</strain>
    </source>
</reference>
<evidence type="ECO:0000313" key="1">
    <source>
        <dbReference type="EMBL" id="TCW23108.1"/>
    </source>
</evidence>
<dbReference type="Proteomes" id="UP000295805">
    <property type="component" value="Unassembled WGS sequence"/>
</dbReference>
<proteinExistence type="predicted"/>